<dbReference type="InterPro" id="IPR015897">
    <property type="entry name" value="CHK_kinase-like"/>
</dbReference>
<dbReference type="PANTHER" id="PTHR11012:SF56">
    <property type="entry name" value="CHK KINASE-LIKE DOMAIN-CONTAINING PROTEIN-RELATED"/>
    <property type="match status" value="1"/>
</dbReference>
<evidence type="ECO:0000259" key="2">
    <source>
        <dbReference type="SMART" id="SM00587"/>
    </source>
</evidence>
<dbReference type="Pfam" id="PF02958">
    <property type="entry name" value="EcKL"/>
    <property type="match status" value="3"/>
</dbReference>
<name>A0A7R9K640_TIMGE</name>
<protein>
    <recommendedName>
        <fullName evidence="2">CHK kinase-like domain-containing protein</fullName>
    </recommendedName>
</protein>
<gene>
    <name evidence="3" type="ORF">TGEB3V08_LOCUS9349</name>
</gene>
<dbReference type="AlphaFoldDB" id="A0A7R9K640"/>
<feature type="compositionally biased region" description="Basic and acidic residues" evidence="1">
    <location>
        <begin position="322"/>
        <end position="331"/>
    </location>
</feature>
<accession>A0A7R9K640</accession>
<sequence>MAAESPPESVGLPSWIDRNLLERVLGEGGGGLCLLDYKLTKTGSKDEGYASDMYYITLHVNTGTVAGDMYYITLHVNTGTVAGEMYYITLHVSTGGDHVERETRRLVAKCLPSGGQHQDYVRRCSAFPRESGVYTDALPRMQRLLQGASSRGQTPLAPRLYYSQQLPLSCDPHSSSQHAYINLRTIPSQLATALATDRGSTALEWLHLKLHKLHFYDRSVQTPETVLLLEDLTTAGFKMVTPKHQGLNLAHCRLVLRQLASLHASSAMLFVTDPTSMELYKEPLVLETEVDRQHWGGVFPGLARQLAAEVLTWPEFGERSKEKLHRSEVRRVARRSVTGQRSGRGAKSSVTGQRSGRGVRGQGEEQGVALQVRGQGEEQGVALQVRGQGEEQGVALQVRGQGEEQGVASQVRGQGEEQGVALQVRGQGEEQGVASQVRGQGEEQGVALQVRGQGEEQGVASQVRGQGEEQGVALQVRGQGEEQGVASQVRGQGEEFADNLMENLERVLKRDDDGFNVLNHGDLWVNNLMFRYDDATGDVREVRFLDFQNVQFTSPAIDLQYFLVVSPDGDVRAHHCDRLLEEYQEELSSLLTALGYPRRIPSLRDLKEEIERKAFHGLFAAVTDLAILLSEDGFEYDSTLQGGGNSVFSSKKYRDVMYKLLPIFEEKGVI</sequence>
<dbReference type="EMBL" id="OE844242">
    <property type="protein sequence ID" value="CAD7604978.1"/>
    <property type="molecule type" value="Genomic_DNA"/>
</dbReference>
<reference evidence="3" key="1">
    <citation type="submission" date="2020-11" db="EMBL/GenBank/DDBJ databases">
        <authorList>
            <person name="Tran Van P."/>
        </authorList>
    </citation>
    <scope>NUCLEOTIDE SEQUENCE</scope>
</reference>
<evidence type="ECO:0000313" key="3">
    <source>
        <dbReference type="EMBL" id="CAD7604978.1"/>
    </source>
</evidence>
<dbReference type="Gene3D" id="3.90.1200.10">
    <property type="match status" value="1"/>
</dbReference>
<feature type="region of interest" description="Disordered" evidence="1">
    <location>
        <begin position="322"/>
        <end position="365"/>
    </location>
</feature>
<dbReference type="InterPro" id="IPR011009">
    <property type="entry name" value="Kinase-like_dom_sf"/>
</dbReference>
<dbReference type="InterPro" id="IPR004119">
    <property type="entry name" value="EcKL"/>
</dbReference>
<evidence type="ECO:0000256" key="1">
    <source>
        <dbReference type="SAM" id="MobiDB-lite"/>
    </source>
</evidence>
<dbReference type="PANTHER" id="PTHR11012">
    <property type="entry name" value="PROTEIN KINASE-LIKE DOMAIN-CONTAINING"/>
    <property type="match status" value="1"/>
</dbReference>
<dbReference type="SUPFAM" id="SSF56112">
    <property type="entry name" value="Protein kinase-like (PK-like)"/>
    <property type="match status" value="1"/>
</dbReference>
<organism evidence="3">
    <name type="scientific">Timema genevievae</name>
    <name type="common">Walking stick</name>
    <dbReference type="NCBI Taxonomy" id="629358"/>
    <lineage>
        <taxon>Eukaryota</taxon>
        <taxon>Metazoa</taxon>
        <taxon>Ecdysozoa</taxon>
        <taxon>Arthropoda</taxon>
        <taxon>Hexapoda</taxon>
        <taxon>Insecta</taxon>
        <taxon>Pterygota</taxon>
        <taxon>Neoptera</taxon>
        <taxon>Polyneoptera</taxon>
        <taxon>Phasmatodea</taxon>
        <taxon>Timematodea</taxon>
        <taxon>Timematoidea</taxon>
        <taxon>Timematidae</taxon>
        <taxon>Timema</taxon>
    </lineage>
</organism>
<feature type="domain" description="CHK kinase-like" evidence="2">
    <location>
        <begin position="416"/>
        <end position="593"/>
    </location>
</feature>
<proteinExistence type="predicted"/>
<dbReference type="SMART" id="SM00587">
    <property type="entry name" value="CHK"/>
    <property type="match status" value="1"/>
</dbReference>